<dbReference type="InterPro" id="IPR036852">
    <property type="entry name" value="Peptidase_S8/S53_dom_sf"/>
</dbReference>
<organism evidence="2 3">
    <name type="scientific">Helcococcus bovis</name>
    <dbReference type="NCBI Taxonomy" id="3153252"/>
    <lineage>
        <taxon>Bacteria</taxon>
        <taxon>Bacillati</taxon>
        <taxon>Bacillota</taxon>
        <taxon>Tissierellia</taxon>
        <taxon>Tissierellales</taxon>
        <taxon>Peptoniphilaceae</taxon>
        <taxon>Helcococcus</taxon>
    </lineage>
</organism>
<keyword evidence="3" id="KW-1185">Reference proteome</keyword>
<dbReference type="InterPro" id="IPR000209">
    <property type="entry name" value="Peptidase_S8/S53_dom"/>
</dbReference>
<dbReference type="Proteomes" id="UP001629536">
    <property type="component" value="Unassembled WGS sequence"/>
</dbReference>
<evidence type="ECO:0000313" key="2">
    <source>
        <dbReference type="EMBL" id="MFM1524485.1"/>
    </source>
</evidence>
<dbReference type="Gene3D" id="3.40.50.200">
    <property type="entry name" value="Peptidase S8/S53 domain"/>
    <property type="match status" value="1"/>
</dbReference>
<sequence>MNKKTGKLILFLFLILLIIFLFVSYSFLFLNTIDNKIEIGIIDSSISSLNRNKVFEINRKDKNEDESHGNEMVNFALNFSPNAKIYYYDASIDGKINDNSIKKGLSWMKEKGIRVVNISLSSTRFSNELESYINEFVEGGGIIYASYNNKKSTFDYPAQYTNVVGVGTKSVVKSKHIDSIYRTSRIFLNGKIYLGNSYLSLTEAILKAKEIRNEK</sequence>
<proteinExistence type="predicted"/>
<evidence type="ECO:0000313" key="3">
    <source>
        <dbReference type="Proteomes" id="UP001629536"/>
    </source>
</evidence>
<reference evidence="2 3" key="1">
    <citation type="journal article" date="2024" name="Front. Microbiol.">
        <title>Pangenomic and biochemical analyses of Helcococcus ovis reveal widespread tetracycline resistance and a novel bacterial species, Helcococcus bovis.</title>
        <authorList>
            <person name="Cunha F."/>
            <person name="Zhai Y."/>
            <person name="Casaro S."/>
            <person name="Jones K.L."/>
            <person name="Hernandez M."/>
            <person name="Bisinotto R.S."/>
            <person name="Kariyawasam S."/>
            <person name="Brown M.B."/>
            <person name="Phillips A."/>
            <person name="Jeong K.C."/>
            <person name="Galvao K.N."/>
        </authorList>
    </citation>
    <scope>NUCLEOTIDE SEQUENCE [LARGE SCALE GENOMIC DNA]</scope>
    <source>
        <strain evidence="2 3">KG197</strain>
    </source>
</reference>
<comment type="caution">
    <text evidence="2">The sequence shown here is derived from an EMBL/GenBank/DDBJ whole genome shotgun (WGS) entry which is preliminary data.</text>
</comment>
<protein>
    <submittedName>
        <fullName evidence="2">S8 family serine peptidase</fullName>
    </submittedName>
</protein>
<dbReference type="RefSeq" id="WP_408105090.1">
    <property type="nucleotide sequence ID" value="NZ_JBFNFH010000003.1"/>
</dbReference>
<feature type="domain" description="Peptidase S8/S53" evidence="1">
    <location>
        <begin position="55"/>
        <end position="169"/>
    </location>
</feature>
<dbReference type="SUPFAM" id="SSF52743">
    <property type="entry name" value="Subtilisin-like"/>
    <property type="match status" value="1"/>
</dbReference>
<evidence type="ECO:0000259" key="1">
    <source>
        <dbReference type="Pfam" id="PF00082"/>
    </source>
</evidence>
<dbReference type="Pfam" id="PF00082">
    <property type="entry name" value="Peptidase_S8"/>
    <property type="match status" value="1"/>
</dbReference>
<accession>A0ABW9F531</accession>
<dbReference type="EMBL" id="JBFNFH010000003">
    <property type="protein sequence ID" value="MFM1524485.1"/>
    <property type="molecule type" value="Genomic_DNA"/>
</dbReference>
<gene>
    <name evidence="2" type="ORF">ABGF40_02245</name>
</gene>
<name>A0ABW9F531_9FIRM</name>